<keyword evidence="3 6" id="KW-0274">FAD</keyword>
<dbReference type="InterPro" id="IPR039799">
    <property type="entry name" value="ALR/ERV"/>
</dbReference>
<keyword evidence="9" id="KW-1185">Reference proteome</keyword>
<proteinExistence type="predicted"/>
<keyword evidence="5" id="KW-1015">Disulfide bond</keyword>
<evidence type="ECO:0000256" key="4">
    <source>
        <dbReference type="ARBA" id="ARBA00023002"/>
    </source>
</evidence>
<dbReference type="GO" id="GO:0050660">
    <property type="term" value="F:flavin adenine dinucleotide binding"/>
    <property type="evidence" value="ECO:0007669"/>
    <property type="project" value="TreeGrafter"/>
</dbReference>
<dbReference type="InterPro" id="IPR036774">
    <property type="entry name" value="ERV/ALR_sulphydryl_oxid_sf"/>
</dbReference>
<dbReference type="PROSITE" id="PS51324">
    <property type="entry name" value="ERV_ALR"/>
    <property type="match status" value="1"/>
</dbReference>
<reference evidence="8 9" key="1">
    <citation type="submission" date="2019-12" db="EMBL/GenBank/DDBJ databases">
        <authorList>
            <person name="Alioto T."/>
            <person name="Alioto T."/>
            <person name="Gomez Garrido J."/>
        </authorList>
    </citation>
    <scope>NUCLEOTIDE SEQUENCE [LARGE SCALE GENOMIC DNA]</scope>
</reference>
<dbReference type="PANTHER" id="PTHR12645:SF0">
    <property type="entry name" value="FAD-LINKED SULFHYDRYL OXIDASE ALR"/>
    <property type="match status" value="1"/>
</dbReference>
<dbReference type="OrthoDB" id="17199at2759"/>
<dbReference type="Proteomes" id="UP000594638">
    <property type="component" value="Unassembled WGS sequence"/>
</dbReference>
<comment type="catalytic activity">
    <reaction evidence="6">
        <text>2 R'C(R)SH + O2 = R'C(R)S-S(R)CR' + H2O2</text>
        <dbReference type="Rhea" id="RHEA:17357"/>
        <dbReference type="ChEBI" id="CHEBI:15379"/>
        <dbReference type="ChEBI" id="CHEBI:16240"/>
        <dbReference type="ChEBI" id="CHEBI:16520"/>
        <dbReference type="ChEBI" id="CHEBI:17412"/>
        <dbReference type="EC" id="1.8.3.2"/>
    </reaction>
</comment>
<evidence type="ECO:0000256" key="5">
    <source>
        <dbReference type="ARBA" id="ARBA00023157"/>
    </source>
</evidence>
<accession>A0A8S0S5U1</accession>
<comment type="cofactor">
    <cofactor evidence="1 6">
        <name>FAD</name>
        <dbReference type="ChEBI" id="CHEBI:57692"/>
    </cofactor>
</comment>
<dbReference type="Gramene" id="OE9A047648T1">
    <property type="protein sequence ID" value="OE9A047648C1"/>
    <property type="gene ID" value="OE9A047648"/>
</dbReference>
<keyword evidence="4 6" id="KW-0560">Oxidoreductase</keyword>
<dbReference type="EC" id="1.8.3.2" evidence="6"/>
<comment type="caution">
    <text evidence="8">The sequence shown here is derived from an EMBL/GenBank/DDBJ whole genome shotgun (WGS) entry which is preliminary data.</text>
</comment>
<evidence type="ECO:0000313" key="9">
    <source>
        <dbReference type="Proteomes" id="UP000594638"/>
    </source>
</evidence>
<gene>
    <name evidence="8" type="ORF">OLEA9_A047648</name>
</gene>
<dbReference type="EMBL" id="CACTIH010003898">
    <property type="protein sequence ID" value="CAA2987023.1"/>
    <property type="molecule type" value="Genomic_DNA"/>
</dbReference>
<name>A0A8S0S5U1_OLEEU</name>
<organism evidence="8 9">
    <name type="scientific">Olea europaea subsp. europaea</name>
    <dbReference type="NCBI Taxonomy" id="158383"/>
    <lineage>
        <taxon>Eukaryota</taxon>
        <taxon>Viridiplantae</taxon>
        <taxon>Streptophyta</taxon>
        <taxon>Embryophyta</taxon>
        <taxon>Tracheophyta</taxon>
        <taxon>Spermatophyta</taxon>
        <taxon>Magnoliopsida</taxon>
        <taxon>eudicotyledons</taxon>
        <taxon>Gunneridae</taxon>
        <taxon>Pentapetalae</taxon>
        <taxon>asterids</taxon>
        <taxon>lamiids</taxon>
        <taxon>Lamiales</taxon>
        <taxon>Oleaceae</taxon>
        <taxon>Oleeae</taxon>
        <taxon>Olea</taxon>
    </lineage>
</organism>
<dbReference type="GO" id="GO:0016971">
    <property type="term" value="F:flavin-dependent sulfhydryl oxidase activity"/>
    <property type="evidence" value="ECO:0007669"/>
    <property type="project" value="InterPro"/>
</dbReference>
<dbReference type="AlphaFoldDB" id="A0A8S0S5U1"/>
<protein>
    <recommendedName>
        <fullName evidence="6">Sulfhydryl oxidase</fullName>
        <ecNumber evidence="6">1.8.3.2</ecNumber>
    </recommendedName>
</protein>
<evidence type="ECO:0000256" key="2">
    <source>
        <dbReference type="ARBA" id="ARBA00022630"/>
    </source>
</evidence>
<dbReference type="Gene3D" id="1.20.120.310">
    <property type="entry name" value="ERV/ALR sulfhydryl oxidase domain"/>
    <property type="match status" value="1"/>
</dbReference>
<dbReference type="PANTHER" id="PTHR12645">
    <property type="entry name" value="ALR/ERV"/>
    <property type="match status" value="1"/>
</dbReference>
<evidence type="ECO:0000256" key="6">
    <source>
        <dbReference type="RuleBase" id="RU371123"/>
    </source>
</evidence>
<evidence type="ECO:0000259" key="7">
    <source>
        <dbReference type="PROSITE" id="PS51324"/>
    </source>
</evidence>
<dbReference type="SUPFAM" id="SSF69000">
    <property type="entry name" value="FAD-dependent thiol oxidase"/>
    <property type="match status" value="1"/>
</dbReference>
<dbReference type="InterPro" id="IPR017905">
    <property type="entry name" value="ERV/ALR_sulphydryl_oxidase"/>
</dbReference>
<feature type="domain" description="ERV/ALR sulfhydryl oxidase" evidence="7">
    <location>
        <begin position="41"/>
        <end position="161"/>
    </location>
</feature>
<evidence type="ECO:0000313" key="8">
    <source>
        <dbReference type="EMBL" id="CAA2987023.1"/>
    </source>
</evidence>
<sequence>MTTLYYISSQTQPRILIFPCLLKFSKRANFQVQLPKKNLEEPPGLFFTLLQSCCSVRDTVSMLSQYPDKPTWQQKKDAKELLISTVSFTNLKIGSVIVLIQPNFSKEAWECADHFKEVIRTNPVHAGSHEEFSQWLCHVPNVVNRSLGKPVFSCERVDAEWGKLECEQRACEQQGTTTNFRHVTR</sequence>
<evidence type="ECO:0000256" key="3">
    <source>
        <dbReference type="ARBA" id="ARBA00022827"/>
    </source>
</evidence>
<dbReference type="Pfam" id="PF04777">
    <property type="entry name" value="Evr1_Alr"/>
    <property type="match status" value="1"/>
</dbReference>
<evidence type="ECO:0000256" key="1">
    <source>
        <dbReference type="ARBA" id="ARBA00001974"/>
    </source>
</evidence>
<dbReference type="GO" id="GO:0005739">
    <property type="term" value="C:mitochondrion"/>
    <property type="evidence" value="ECO:0007669"/>
    <property type="project" value="TreeGrafter"/>
</dbReference>
<keyword evidence="2 6" id="KW-0285">Flavoprotein</keyword>